<dbReference type="PANTHER" id="PTHR40661">
    <property type="match status" value="1"/>
</dbReference>
<protein>
    <submittedName>
        <fullName evidence="5">Helix-turn-helix transcriptional regulator</fullName>
    </submittedName>
</protein>
<organism evidence="5 6">
    <name type="scientific">Novosphingobium bradum</name>
    <dbReference type="NCBI Taxonomy" id="1737444"/>
    <lineage>
        <taxon>Bacteria</taxon>
        <taxon>Pseudomonadati</taxon>
        <taxon>Pseudomonadota</taxon>
        <taxon>Alphaproteobacteria</taxon>
        <taxon>Sphingomonadales</taxon>
        <taxon>Sphingomonadaceae</taxon>
        <taxon>Novosphingobium</taxon>
    </lineage>
</organism>
<reference evidence="6" key="1">
    <citation type="journal article" date="2019" name="Int. J. Syst. Evol. Microbiol.">
        <title>The Global Catalogue of Microorganisms (GCM) 10K type strain sequencing project: providing services to taxonomists for standard genome sequencing and annotation.</title>
        <authorList>
            <consortium name="The Broad Institute Genomics Platform"/>
            <consortium name="The Broad Institute Genome Sequencing Center for Infectious Disease"/>
            <person name="Wu L."/>
            <person name="Ma J."/>
        </authorList>
    </citation>
    <scope>NUCLEOTIDE SEQUENCE [LARGE SCALE GENOMIC DNA]</scope>
    <source>
        <strain evidence="6">KCTC 42984</strain>
    </source>
</reference>
<dbReference type="SUPFAM" id="SSF51306">
    <property type="entry name" value="LexA/Signal peptidase"/>
    <property type="match status" value="1"/>
</dbReference>
<dbReference type="PANTHER" id="PTHR40661:SF3">
    <property type="entry name" value="FELS-1 PROPHAGE TRANSCRIPTIONAL REGULATOR"/>
    <property type="match status" value="1"/>
</dbReference>
<keyword evidence="1" id="KW-0805">Transcription regulation</keyword>
<proteinExistence type="predicted"/>
<keyword evidence="2" id="KW-0238">DNA-binding</keyword>
<dbReference type="EMBL" id="JBHRTQ010000009">
    <property type="protein sequence ID" value="MFC3174694.1"/>
    <property type="molecule type" value="Genomic_DNA"/>
</dbReference>
<evidence type="ECO:0000313" key="6">
    <source>
        <dbReference type="Proteomes" id="UP001595604"/>
    </source>
</evidence>
<dbReference type="CDD" id="cd06529">
    <property type="entry name" value="S24_LexA-like"/>
    <property type="match status" value="1"/>
</dbReference>
<gene>
    <name evidence="5" type="ORF">ACFOD9_10555</name>
</gene>
<keyword evidence="3" id="KW-0804">Transcription</keyword>
<comment type="caution">
    <text evidence="5">The sequence shown here is derived from an EMBL/GenBank/DDBJ whole genome shotgun (WGS) entry which is preliminary data.</text>
</comment>
<keyword evidence="6" id="KW-1185">Reference proteome</keyword>
<name>A0ABV7IPV9_9SPHN</name>
<dbReference type="InterPro" id="IPR015927">
    <property type="entry name" value="Peptidase_S24_S26A/B/C"/>
</dbReference>
<feature type="domain" description="Peptidase S24/S26A/S26B/S26C" evidence="4">
    <location>
        <begin position="100"/>
        <end position="215"/>
    </location>
</feature>
<dbReference type="InterPro" id="IPR036286">
    <property type="entry name" value="LexA/Signal_pep-like_sf"/>
</dbReference>
<accession>A0ABV7IPV9</accession>
<sequence>MVTTDPRARLLALATEQGVSLAALSALIGRNSTYLQQFVRKGSPRKLEEQDRRRLAEFLGVAEGDLGAPEYNSSASVSNLAGKRGVSPVWLDIPRLAVEASAGPGAFPGADEAVGALRFSARWLRQQGFEPGQLSAILVAGDSMEPLLRDGDEILVDRTPRPLRDGVHVVRVGDSLMVKRVQTGVPGRVVLESQNPAYRPIELAPDEVEIVGRVVWKSGRL</sequence>
<evidence type="ECO:0000256" key="3">
    <source>
        <dbReference type="ARBA" id="ARBA00023163"/>
    </source>
</evidence>
<dbReference type="InterPro" id="IPR039418">
    <property type="entry name" value="LexA-like"/>
</dbReference>
<dbReference type="Pfam" id="PF00717">
    <property type="entry name" value="Peptidase_S24"/>
    <property type="match status" value="1"/>
</dbReference>
<evidence type="ECO:0000256" key="2">
    <source>
        <dbReference type="ARBA" id="ARBA00023125"/>
    </source>
</evidence>
<evidence type="ECO:0000259" key="4">
    <source>
        <dbReference type="Pfam" id="PF00717"/>
    </source>
</evidence>
<dbReference type="Proteomes" id="UP001595604">
    <property type="component" value="Unassembled WGS sequence"/>
</dbReference>
<dbReference type="RefSeq" id="WP_379510077.1">
    <property type="nucleotide sequence ID" value="NZ_JBHRTQ010000009.1"/>
</dbReference>
<evidence type="ECO:0000256" key="1">
    <source>
        <dbReference type="ARBA" id="ARBA00023015"/>
    </source>
</evidence>
<dbReference type="Gene3D" id="2.10.109.10">
    <property type="entry name" value="Umud Fragment, subunit A"/>
    <property type="match status" value="1"/>
</dbReference>
<evidence type="ECO:0000313" key="5">
    <source>
        <dbReference type="EMBL" id="MFC3174694.1"/>
    </source>
</evidence>